<feature type="domain" description="PARP catalytic" evidence="6">
    <location>
        <begin position="31"/>
        <end position="277"/>
    </location>
</feature>
<keyword evidence="4" id="KW-0539">Nucleus</keyword>
<reference evidence="8" key="1">
    <citation type="submission" date="2020-09" db="EMBL/GenBank/DDBJ databases">
        <title>Genome-Enabled Discovery of Anthraquinone Biosynthesis in Senna tora.</title>
        <authorList>
            <person name="Kang S.-H."/>
            <person name="Pandey R.P."/>
            <person name="Lee C.-M."/>
            <person name="Sim J.-S."/>
            <person name="Jeong J.-T."/>
            <person name="Choi B.-S."/>
            <person name="Jung M."/>
            <person name="Ginzburg D."/>
            <person name="Zhao K."/>
            <person name="Won S.Y."/>
            <person name="Oh T.-J."/>
            <person name="Yu Y."/>
            <person name="Kim N.-H."/>
            <person name="Lee O.R."/>
            <person name="Lee T.-H."/>
            <person name="Bashyal P."/>
            <person name="Kim T.-S."/>
            <person name="Lee W.-H."/>
            <person name="Kawkins C."/>
            <person name="Kim C.-K."/>
            <person name="Kim J.S."/>
            <person name="Ahn B.O."/>
            <person name="Rhee S.Y."/>
            <person name="Sohng J.K."/>
        </authorList>
    </citation>
    <scope>NUCLEOTIDE SEQUENCE</scope>
    <source>
        <tissue evidence="8">Leaf</tissue>
    </source>
</reference>
<organism evidence="8 9">
    <name type="scientific">Senna tora</name>
    <dbReference type="NCBI Taxonomy" id="362788"/>
    <lineage>
        <taxon>Eukaryota</taxon>
        <taxon>Viridiplantae</taxon>
        <taxon>Streptophyta</taxon>
        <taxon>Embryophyta</taxon>
        <taxon>Tracheophyta</taxon>
        <taxon>Spermatophyta</taxon>
        <taxon>Magnoliopsida</taxon>
        <taxon>eudicotyledons</taxon>
        <taxon>Gunneridae</taxon>
        <taxon>Pentapetalae</taxon>
        <taxon>rosids</taxon>
        <taxon>fabids</taxon>
        <taxon>Fabales</taxon>
        <taxon>Fabaceae</taxon>
        <taxon>Caesalpinioideae</taxon>
        <taxon>Cassia clade</taxon>
        <taxon>Senna</taxon>
    </lineage>
</organism>
<keyword evidence="9" id="KW-1185">Reference proteome</keyword>
<dbReference type="PROSITE" id="PS51879">
    <property type="entry name" value="RST"/>
    <property type="match status" value="1"/>
</dbReference>
<name>A0A834SU69_9FABA</name>
<dbReference type="InterPro" id="IPR044964">
    <property type="entry name" value="RCD1/SRO1-5"/>
</dbReference>
<dbReference type="SUPFAM" id="SSF56399">
    <property type="entry name" value="ADP-ribosylation"/>
    <property type="match status" value="1"/>
</dbReference>
<dbReference type="AlphaFoldDB" id="A0A834SU69"/>
<comment type="caution">
    <text evidence="8">The sequence shown here is derived from an EMBL/GenBank/DDBJ whole genome shotgun (WGS) entry which is preliminary data.</text>
</comment>
<evidence type="ECO:0000313" key="8">
    <source>
        <dbReference type="EMBL" id="KAF7809296.1"/>
    </source>
</evidence>
<protein>
    <submittedName>
        <fullName evidence="8">Putative inactive poly [ADP-ribose] polymerase SRO2 isoform X2</fullName>
    </submittedName>
</protein>
<evidence type="ECO:0000259" key="7">
    <source>
        <dbReference type="PROSITE" id="PS51879"/>
    </source>
</evidence>
<dbReference type="OrthoDB" id="6133115at2759"/>
<dbReference type="GO" id="GO:0005634">
    <property type="term" value="C:nucleus"/>
    <property type="evidence" value="ECO:0007669"/>
    <property type="project" value="UniProtKB-SubCell"/>
</dbReference>
<keyword evidence="3" id="KW-0346">Stress response</keyword>
<proteinExistence type="predicted"/>
<evidence type="ECO:0000256" key="3">
    <source>
        <dbReference type="ARBA" id="ARBA00023016"/>
    </source>
</evidence>
<keyword evidence="2" id="KW-0217">Developmental protein</keyword>
<gene>
    <name evidence="8" type="ORF">G2W53_036039</name>
</gene>
<dbReference type="InterPro" id="IPR012317">
    <property type="entry name" value="Poly(ADP-ribose)pol_cat_dom"/>
</dbReference>
<sequence>MINDYEDIWDDDDDNRSCASSSSSSRGCGCDEVEQRQMILMEKGLVNVEEESGEFKMLKKSFLKGMEYMEKLTDLLAVHKNDVSCEMGRKARWDSFRMFSEAVGSNCGGNANVKYAWYVGSCLEELLEIVSSGFSICRITNNTNTNTSTSTSTSTSTTQDQEQEDDSHGLGIHLFPAKFSLDAAMRTVGKEDGSRHMLLCRVILGKVEAVGAGSKQSHPSSDQYNSGVDHTCNPTKYIIWTAFMNSHIHPHYIITFKFSPSHDCPLIQNPSYPLLLAKLSKHLEPSQMVSLVKGYRQCQEGKISKRQWSLKMRKIIGNRLLASIIKNEYALA</sequence>
<accession>A0A834SU69</accession>
<comment type="subcellular location">
    <subcellularLocation>
        <location evidence="1">Nucleus</location>
    </subcellularLocation>
</comment>
<dbReference type="EMBL" id="JAAIUW010000011">
    <property type="protein sequence ID" value="KAF7809296.1"/>
    <property type="molecule type" value="Genomic_DNA"/>
</dbReference>
<dbReference type="Proteomes" id="UP000634136">
    <property type="component" value="Unassembled WGS sequence"/>
</dbReference>
<evidence type="ECO:0000256" key="2">
    <source>
        <dbReference type="ARBA" id="ARBA00022473"/>
    </source>
</evidence>
<dbReference type="Gene3D" id="3.90.228.10">
    <property type="match status" value="1"/>
</dbReference>
<feature type="compositionally biased region" description="Low complexity" evidence="5">
    <location>
        <begin position="145"/>
        <end position="158"/>
    </location>
</feature>
<dbReference type="GO" id="GO:0003950">
    <property type="term" value="F:NAD+ poly-ADP-ribosyltransferase activity"/>
    <property type="evidence" value="ECO:0007669"/>
    <property type="project" value="InterPro"/>
</dbReference>
<evidence type="ECO:0000256" key="1">
    <source>
        <dbReference type="ARBA" id="ARBA00004123"/>
    </source>
</evidence>
<evidence type="ECO:0000256" key="4">
    <source>
        <dbReference type="ARBA" id="ARBA00023242"/>
    </source>
</evidence>
<evidence type="ECO:0000259" key="6">
    <source>
        <dbReference type="PROSITE" id="PS51059"/>
    </source>
</evidence>
<feature type="domain" description="RST" evidence="7">
    <location>
        <begin position="263"/>
        <end position="332"/>
    </location>
</feature>
<dbReference type="Pfam" id="PF12174">
    <property type="entry name" value="RST"/>
    <property type="match status" value="1"/>
</dbReference>
<dbReference type="PANTHER" id="PTHR32263:SF14">
    <property type="entry name" value="INACTIVE POLY [ADP-RIBOSE] POLYMERASE SRO2-RELATED"/>
    <property type="match status" value="1"/>
</dbReference>
<dbReference type="PANTHER" id="PTHR32263">
    <property type="entry name" value="INACTIVE POLY [ADP-RIBOSE] POLYMERASE SRO4-RELATED"/>
    <property type="match status" value="1"/>
</dbReference>
<dbReference type="InterPro" id="IPR022003">
    <property type="entry name" value="RST"/>
</dbReference>
<evidence type="ECO:0000256" key="5">
    <source>
        <dbReference type="SAM" id="MobiDB-lite"/>
    </source>
</evidence>
<dbReference type="PROSITE" id="PS51059">
    <property type="entry name" value="PARP_CATALYTIC"/>
    <property type="match status" value="1"/>
</dbReference>
<feature type="region of interest" description="Disordered" evidence="5">
    <location>
        <begin position="145"/>
        <end position="166"/>
    </location>
</feature>
<evidence type="ECO:0000313" key="9">
    <source>
        <dbReference type="Proteomes" id="UP000634136"/>
    </source>
</evidence>